<dbReference type="Gene3D" id="3.40.50.2300">
    <property type="match status" value="1"/>
</dbReference>
<accession>A0A369Q937</accession>
<evidence type="ECO:0000259" key="4">
    <source>
        <dbReference type="PROSITE" id="PS50110"/>
    </source>
</evidence>
<evidence type="ECO:0000256" key="1">
    <source>
        <dbReference type="ARBA" id="ARBA00022553"/>
    </source>
</evidence>
<keyword evidence="2" id="KW-0902">Two-component regulatory system</keyword>
<dbReference type="SUPFAM" id="SSF52172">
    <property type="entry name" value="CheY-like"/>
    <property type="match status" value="1"/>
</dbReference>
<dbReference type="InterPro" id="IPR001789">
    <property type="entry name" value="Sig_transdc_resp-reg_receiver"/>
</dbReference>
<dbReference type="AlphaFoldDB" id="A0A369Q937"/>
<organism evidence="5 6">
    <name type="scientific">Alteripontixanthobacter maritimus</name>
    <dbReference type="NCBI Taxonomy" id="2161824"/>
    <lineage>
        <taxon>Bacteria</taxon>
        <taxon>Pseudomonadati</taxon>
        <taxon>Pseudomonadota</taxon>
        <taxon>Alphaproteobacteria</taxon>
        <taxon>Sphingomonadales</taxon>
        <taxon>Erythrobacteraceae</taxon>
        <taxon>Alteripontixanthobacter</taxon>
    </lineage>
</organism>
<proteinExistence type="predicted"/>
<dbReference type="SMART" id="SM00448">
    <property type="entry name" value="REC"/>
    <property type="match status" value="1"/>
</dbReference>
<dbReference type="InterPro" id="IPR011006">
    <property type="entry name" value="CheY-like_superfamily"/>
</dbReference>
<dbReference type="PANTHER" id="PTHR45339:SF1">
    <property type="entry name" value="HYBRID SIGNAL TRANSDUCTION HISTIDINE KINASE J"/>
    <property type="match status" value="1"/>
</dbReference>
<evidence type="ECO:0000256" key="2">
    <source>
        <dbReference type="ARBA" id="ARBA00023012"/>
    </source>
</evidence>
<name>A0A369Q937_9SPHN</name>
<evidence type="ECO:0000313" key="5">
    <source>
        <dbReference type="EMBL" id="RDC60992.1"/>
    </source>
</evidence>
<dbReference type="GO" id="GO:0000160">
    <property type="term" value="P:phosphorelay signal transduction system"/>
    <property type="evidence" value="ECO:0007669"/>
    <property type="project" value="UniProtKB-KW"/>
</dbReference>
<dbReference type="PROSITE" id="PS50110">
    <property type="entry name" value="RESPONSE_REGULATORY"/>
    <property type="match status" value="1"/>
</dbReference>
<evidence type="ECO:0000256" key="3">
    <source>
        <dbReference type="PROSITE-ProRule" id="PRU00169"/>
    </source>
</evidence>
<keyword evidence="6" id="KW-1185">Reference proteome</keyword>
<dbReference type="EMBL" id="QBKA01000002">
    <property type="protein sequence ID" value="RDC60992.1"/>
    <property type="molecule type" value="Genomic_DNA"/>
</dbReference>
<protein>
    <submittedName>
        <fullName evidence="5">Phosphate regulon transcriptional regulatory protein</fullName>
    </submittedName>
</protein>
<feature type="modified residue" description="4-aspartylphosphate" evidence="3">
    <location>
        <position position="80"/>
    </location>
</feature>
<sequence>MKEELALSCWLGARDAHAGGTLGGIDHVAKRILVVEDNDLNRKLFCDVLRAGGHEVEPVADGELVMNAARAFAPDLVIMDIQLGSVSGIDLIAAIAADTALQGTPVLAVTAYAGKGDEAKIRDAGARDYLSKPVSIGPFTQAVNRLLEMAPA</sequence>
<comment type="caution">
    <text evidence="5">The sequence shown here is derived from an EMBL/GenBank/DDBJ whole genome shotgun (WGS) entry which is preliminary data.</text>
</comment>
<dbReference type="Pfam" id="PF00072">
    <property type="entry name" value="Response_reg"/>
    <property type="match status" value="1"/>
</dbReference>
<keyword evidence="1 3" id="KW-0597">Phosphoprotein</keyword>
<dbReference type="Proteomes" id="UP000253727">
    <property type="component" value="Unassembled WGS sequence"/>
</dbReference>
<dbReference type="PANTHER" id="PTHR45339">
    <property type="entry name" value="HYBRID SIGNAL TRANSDUCTION HISTIDINE KINASE J"/>
    <property type="match status" value="1"/>
</dbReference>
<reference evidence="5 6" key="1">
    <citation type="submission" date="2018-04" db="EMBL/GenBank/DDBJ databases">
        <title>Altererythrobacter sp. HME9302 genome sequencing and assembly.</title>
        <authorList>
            <person name="Kang H."/>
            <person name="Kim H."/>
            <person name="Joh K."/>
        </authorList>
    </citation>
    <scope>NUCLEOTIDE SEQUENCE [LARGE SCALE GENOMIC DNA]</scope>
    <source>
        <strain evidence="5 6">HME9302</strain>
    </source>
</reference>
<evidence type="ECO:0000313" key="6">
    <source>
        <dbReference type="Proteomes" id="UP000253727"/>
    </source>
</evidence>
<feature type="domain" description="Response regulatory" evidence="4">
    <location>
        <begin position="31"/>
        <end position="147"/>
    </location>
</feature>
<gene>
    <name evidence="5" type="ORF">HME9302_02209</name>
</gene>